<keyword evidence="5 9" id="KW-1133">Transmembrane helix</keyword>
<comment type="subcellular location">
    <subcellularLocation>
        <location evidence="1">Cell membrane</location>
        <topology evidence="1">Multi-pass membrane protein</topology>
    </subcellularLocation>
</comment>
<dbReference type="InterPro" id="IPR020846">
    <property type="entry name" value="MFS_dom"/>
</dbReference>
<dbReference type="InterPro" id="IPR036259">
    <property type="entry name" value="MFS_trans_sf"/>
</dbReference>
<dbReference type="InterPro" id="IPR003663">
    <property type="entry name" value="Sugar/inositol_transpt"/>
</dbReference>
<feature type="domain" description="Major facilitator superfamily (MFS) profile" evidence="10">
    <location>
        <begin position="16"/>
        <end position="470"/>
    </location>
</feature>
<dbReference type="PRINTS" id="PR00171">
    <property type="entry name" value="SUGRTRNSPORT"/>
</dbReference>
<feature type="transmembrane region" description="Helical" evidence="9">
    <location>
        <begin position="69"/>
        <end position="90"/>
    </location>
</feature>
<evidence type="ECO:0000256" key="8">
    <source>
        <dbReference type="SAM" id="MobiDB-lite"/>
    </source>
</evidence>
<evidence type="ECO:0000256" key="7">
    <source>
        <dbReference type="RuleBase" id="RU003346"/>
    </source>
</evidence>
<dbReference type="Proteomes" id="UP001497525">
    <property type="component" value="Unassembled WGS sequence"/>
</dbReference>
<keyword evidence="6 9" id="KW-0472">Membrane</keyword>
<evidence type="ECO:0000256" key="2">
    <source>
        <dbReference type="ARBA" id="ARBA00022448"/>
    </source>
</evidence>
<dbReference type="PROSITE" id="PS50850">
    <property type="entry name" value="MFS"/>
    <property type="match status" value="1"/>
</dbReference>
<evidence type="ECO:0000256" key="6">
    <source>
        <dbReference type="ARBA" id="ARBA00023136"/>
    </source>
</evidence>
<keyword evidence="2 7" id="KW-0813">Transport</keyword>
<feature type="transmembrane region" description="Helical" evidence="9">
    <location>
        <begin position="160"/>
        <end position="179"/>
    </location>
</feature>
<organism evidence="11 12">
    <name type="scientific">Calicophoron daubneyi</name>
    <name type="common">Rumen fluke</name>
    <name type="synonym">Paramphistomum daubneyi</name>
    <dbReference type="NCBI Taxonomy" id="300641"/>
    <lineage>
        <taxon>Eukaryota</taxon>
        <taxon>Metazoa</taxon>
        <taxon>Spiralia</taxon>
        <taxon>Lophotrochozoa</taxon>
        <taxon>Platyhelminthes</taxon>
        <taxon>Trematoda</taxon>
        <taxon>Digenea</taxon>
        <taxon>Plagiorchiida</taxon>
        <taxon>Pronocephalata</taxon>
        <taxon>Paramphistomoidea</taxon>
        <taxon>Paramphistomidae</taxon>
        <taxon>Calicophoron</taxon>
    </lineage>
</organism>
<comment type="caution">
    <text evidence="11">The sequence shown here is derived from an EMBL/GenBank/DDBJ whole genome shotgun (WGS) entry which is preliminary data.</text>
</comment>
<comment type="similarity">
    <text evidence="7">Belongs to the major facilitator superfamily. Sugar transporter (TC 2.A.1.1) family.</text>
</comment>
<feature type="transmembrane region" description="Helical" evidence="9">
    <location>
        <begin position="277"/>
        <end position="300"/>
    </location>
</feature>
<dbReference type="GO" id="GO:0005886">
    <property type="term" value="C:plasma membrane"/>
    <property type="evidence" value="ECO:0007669"/>
    <property type="project" value="UniProtKB-SubCell"/>
</dbReference>
<evidence type="ECO:0000313" key="12">
    <source>
        <dbReference type="Proteomes" id="UP001497525"/>
    </source>
</evidence>
<proteinExistence type="inferred from homology"/>
<dbReference type="InterPro" id="IPR005829">
    <property type="entry name" value="Sugar_transporter_CS"/>
</dbReference>
<dbReference type="GO" id="GO:0005353">
    <property type="term" value="F:fructose transmembrane transporter activity"/>
    <property type="evidence" value="ECO:0007669"/>
    <property type="project" value="UniProtKB-ARBA"/>
</dbReference>
<evidence type="ECO:0000256" key="5">
    <source>
        <dbReference type="ARBA" id="ARBA00022989"/>
    </source>
</evidence>
<name>A0AAV2TLX3_CALDB</name>
<evidence type="ECO:0000256" key="1">
    <source>
        <dbReference type="ARBA" id="ARBA00004651"/>
    </source>
</evidence>
<dbReference type="SUPFAM" id="SSF103473">
    <property type="entry name" value="MFS general substrate transporter"/>
    <property type="match status" value="1"/>
</dbReference>
<dbReference type="PANTHER" id="PTHR23503:SF8">
    <property type="entry name" value="FACILITATED GLUCOSE TRANSPORTER PROTEIN 1"/>
    <property type="match status" value="1"/>
</dbReference>
<feature type="transmembrane region" description="Helical" evidence="9">
    <location>
        <begin position="102"/>
        <end position="122"/>
    </location>
</feature>
<keyword evidence="3" id="KW-1003">Cell membrane</keyword>
<dbReference type="InterPro" id="IPR005828">
    <property type="entry name" value="MFS_sugar_transport-like"/>
</dbReference>
<dbReference type="Gene3D" id="1.20.1250.20">
    <property type="entry name" value="MFS general substrate transporter like domains"/>
    <property type="match status" value="1"/>
</dbReference>
<feature type="transmembrane region" description="Helical" evidence="9">
    <location>
        <begin position="344"/>
        <end position="366"/>
    </location>
</feature>
<dbReference type="AlphaFoldDB" id="A0AAV2TLX3"/>
<dbReference type="PROSITE" id="PS00217">
    <property type="entry name" value="SUGAR_TRANSPORT_2"/>
    <property type="match status" value="1"/>
</dbReference>
<dbReference type="NCBIfam" id="TIGR00879">
    <property type="entry name" value="SP"/>
    <property type="match status" value="1"/>
</dbReference>
<evidence type="ECO:0000259" key="10">
    <source>
        <dbReference type="PROSITE" id="PS50850"/>
    </source>
</evidence>
<feature type="transmembrane region" description="Helical" evidence="9">
    <location>
        <begin position="417"/>
        <end position="436"/>
    </location>
</feature>
<feature type="transmembrane region" description="Helical" evidence="9">
    <location>
        <begin position="442"/>
        <end position="465"/>
    </location>
</feature>
<protein>
    <recommendedName>
        <fullName evidence="10">Major facilitator superfamily (MFS) profile domain-containing protein</fullName>
    </recommendedName>
</protein>
<reference evidence="11" key="1">
    <citation type="submission" date="2024-06" db="EMBL/GenBank/DDBJ databases">
        <authorList>
            <person name="Liu X."/>
            <person name="Lenzi L."/>
            <person name="Haldenby T S."/>
            <person name="Uol C."/>
        </authorList>
    </citation>
    <scope>NUCLEOTIDE SEQUENCE</scope>
</reference>
<dbReference type="PANTHER" id="PTHR23503">
    <property type="entry name" value="SOLUTE CARRIER FAMILY 2"/>
    <property type="match status" value="1"/>
</dbReference>
<evidence type="ECO:0000256" key="9">
    <source>
        <dbReference type="SAM" id="Phobius"/>
    </source>
</evidence>
<dbReference type="InterPro" id="IPR045263">
    <property type="entry name" value="GLUT"/>
</dbReference>
<feature type="transmembrane region" description="Helical" evidence="9">
    <location>
        <begin position="7"/>
        <end position="29"/>
    </location>
</feature>
<feature type="transmembrane region" description="Helical" evidence="9">
    <location>
        <begin position="312"/>
        <end position="332"/>
    </location>
</feature>
<keyword evidence="4 9" id="KW-0812">Transmembrane</keyword>
<dbReference type="FunFam" id="1.20.1250.20:FF:001511">
    <property type="entry name" value="Solute carrier family 2, facilitated glucose transporter member 5"/>
    <property type="match status" value="1"/>
</dbReference>
<dbReference type="PROSITE" id="PS00216">
    <property type="entry name" value="SUGAR_TRANSPORT_1"/>
    <property type="match status" value="1"/>
</dbReference>
<feature type="transmembrane region" description="Helical" evidence="9">
    <location>
        <begin position="378"/>
        <end position="405"/>
    </location>
</feature>
<accession>A0AAV2TLX3</accession>
<sequence length="532" mass="57832">MGLREHGLTWTLIMSVTMTCFGSSFLMGYNLGVLNLPGKNVKAYLAKTILNQTLEQGEKEQPVTKPSFLYAQASTVFVIAAAMGAFSCGWLSEAVGRRNGLLVNHVFAIAGGVICAPCVAVSQPALLYVGRFVTGINSGITIGIASIYLTEVAPRDLRGAIGACHQLAVTVGILVSYLVTFDQALNTENLWPYAVLLNAIPAIISLVTLPFCPESPRFLFLKKHNEQAARKAFISFNAKENVETFLGELREEVEAAKNQPEFKFTQLFTQRDLRMPILIACLIQVLQQLSGINAVITYSSSMFETAGVKDEVMPYCVAGIGLVNVICSIISLPLLERAGRRTLLLWPTVVLAFSLLVLTVTVTVGTKLDVSSPAKMPLTIMSIIFIFVYICGFALGLGPVPALIVAEIFRQGPRASAYSLSQGLQWLSNLLVLFSYPSINNAIGGFSFLPFLVVVVICWVFFFLFMPETRNRTFDEVARDLAFGNIVVGKRTATLEDRALTVFSKDTAQNPAVGDKTTTQPLLNPGTTLMSP</sequence>
<feature type="transmembrane region" description="Helical" evidence="9">
    <location>
        <begin position="191"/>
        <end position="212"/>
    </location>
</feature>
<dbReference type="Pfam" id="PF00083">
    <property type="entry name" value="Sugar_tr"/>
    <property type="match status" value="1"/>
</dbReference>
<feature type="region of interest" description="Disordered" evidence="8">
    <location>
        <begin position="511"/>
        <end position="532"/>
    </location>
</feature>
<evidence type="ECO:0000313" key="11">
    <source>
        <dbReference type="EMBL" id="CAL5138260.1"/>
    </source>
</evidence>
<feature type="transmembrane region" description="Helical" evidence="9">
    <location>
        <begin position="128"/>
        <end position="148"/>
    </location>
</feature>
<gene>
    <name evidence="11" type="ORF">CDAUBV1_LOCUS12864</name>
</gene>
<dbReference type="GO" id="GO:1990539">
    <property type="term" value="P:fructose import across plasma membrane"/>
    <property type="evidence" value="ECO:0007669"/>
    <property type="project" value="UniProtKB-ARBA"/>
</dbReference>
<evidence type="ECO:0000256" key="3">
    <source>
        <dbReference type="ARBA" id="ARBA00022475"/>
    </source>
</evidence>
<evidence type="ECO:0000256" key="4">
    <source>
        <dbReference type="ARBA" id="ARBA00022692"/>
    </source>
</evidence>
<dbReference type="EMBL" id="CAXLJL010000489">
    <property type="protein sequence ID" value="CAL5138260.1"/>
    <property type="molecule type" value="Genomic_DNA"/>
</dbReference>